<name>A0A381S3A4_9ZZZZ</name>
<dbReference type="CDD" id="cd06581">
    <property type="entry name" value="TM_PBP1_LivM_like"/>
    <property type="match status" value="1"/>
</dbReference>
<evidence type="ECO:0000256" key="1">
    <source>
        <dbReference type="ARBA" id="ARBA00004651"/>
    </source>
</evidence>
<evidence type="ECO:0000256" key="3">
    <source>
        <dbReference type="ARBA" id="ARBA00022692"/>
    </source>
</evidence>
<protein>
    <recommendedName>
        <fullName evidence="8">Branched-chain amino acid ABC transporter permease</fullName>
    </recommendedName>
</protein>
<keyword evidence="5 6" id="KW-0472">Membrane</keyword>
<evidence type="ECO:0000256" key="6">
    <source>
        <dbReference type="SAM" id="Phobius"/>
    </source>
</evidence>
<reference evidence="7" key="1">
    <citation type="submission" date="2018-05" db="EMBL/GenBank/DDBJ databases">
        <authorList>
            <person name="Lanie J.A."/>
            <person name="Ng W.-L."/>
            <person name="Kazmierczak K.M."/>
            <person name="Andrzejewski T.M."/>
            <person name="Davidsen T.M."/>
            <person name="Wayne K.J."/>
            <person name="Tettelin H."/>
            <person name="Glass J.I."/>
            <person name="Rusch D."/>
            <person name="Podicherti R."/>
            <person name="Tsui H.-C.T."/>
            <person name="Winkler M.E."/>
        </authorList>
    </citation>
    <scope>NUCLEOTIDE SEQUENCE</scope>
</reference>
<keyword evidence="2" id="KW-1003">Cell membrane</keyword>
<organism evidence="7">
    <name type="scientific">marine metagenome</name>
    <dbReference type="NCBI Taxonomy" id="408172"/>
    <lineage>
        <taxon>unclassified sequences</taxon>
        <taxon>metagenomes</taxon>
        <taxon>ecological metagenomes</taxon>
    </lineage>
</organism>
<feature type="transmembrane region" description="Helical" evidence="6">
    <location>
        <begin position="252"/>
        <end position="276"/>
    </location>
</feature>
<comment type="subcellular location">
    <subcellularLocation>
        <location evidence="1">Cell membrane</location>
        <topology evidence="1">Multi-pass membrane protein</topology>
    </subcellularLocation>
</comment>
<evidence type="ECO:0000256" key="4">
    <source>
        <dbReference type="ARBA" id="ARBA00022989"/>
    </source>
</evidence>
<dbReference type="GO" id="GO:0005886">
    <property type="term" value="C:plasma membrane"/>
    <property type="evidence" value="ECO:0007669"/>
    <property type="project" value="UniProtKB-SubCell"/>
</dbReference>
<dbReference type="GO" id="GO:0015658">
    <property type="term" value="F:branched-chain amino acid transmembrane transporter activity"/>
    <property type="evidence" value="ECO:0007669"/>
    <property type="project" value="InterPro"/>
</dbReference>
<feature type="transmembrane region" description="Helical" evidence="6">
    <location>
        <begin position="288"/>
        <end position="313"/>
    </location>
</feature>
<keyword evidence="4 6" id="KW-1133">Transmembrane helix</keyword>
<feature type="transmembrane region" description="Helical" evidence="6">
    <location>
        <begin position="333"/>
        <end position="350"/>
    </location>
</feature>
<sequence>MTFPFLYGRRDYDYIMHVLITGFFYAILASSWSMLSGYAGQFSFGHMAFMGLGSYGTALFSHYFYLSPVPTNLCTEFEIGDQYFIIKDAIGVTSSTLAQDCLTKALAIWDGSVQITPMPIWIGILLGSMLGGIFGLLIGMLVLRLRAAYLALFTLGFSEILRATISAEIKITRGQAGIELPYLFENGITVFGHEFSKTDKIPPYYVMFFLLLACMAVLAWLAKSRFGLFVRALREDEDAAAALGVNTVRFKIMVFVITSTMAALAGAVQAHYVGIITPNNLMILQMSLVVAMAVIGGLENFAAAAIGAIIIQFLLELLRESFVIGGVEVDMTLWRLVFFGALLMITLRFYRNGLITPIIEFFTRAHVASETVEKRMDPNTEDVEEEGITG</sequence>
<dbReference type="AlphaFoldDB" id="A0A381S3A4"/>
<evidence type="ECO:0000313" key="7">
    <source>
        <dbReference type="EMBL" id="SUZ98576.1"/>
    </source>
</evidence>
<evidence type="ECO:0000256" key="5">
    <source>
        <dbReference type="ARBA" id="ARBA00023136"/>
    </source>
</evidence>
<dbReference type="PANTHER" id="PTHR30482">
    <property type="entry name" value="HIGH-AFFINITY BRANCHED-CHAIN AMINO ACID TRANSPORT SYSTEM PERMEASE"/>
    <property type="match status" value="1"/>
</dbReference>
<dbReference type="Pfam" id="PF02653">
    <property type="entry name" value="BPD_transp_2"/>
    <property type="match status" value="1"/>
</dbReference>
<dbReference type="InterPro" id="IPR001851">
    <property type="entry name" value="ABC_transp_permease"/>
</dbReference>
<gene>
    <name evidence="7" type="ORF">METZ01_LOCUS51430</name>
</gene>
<feature type="transmembrane region" description="Helical" evidence="6">
    <location>
        <begin position="120"/>
        <end position="143"/>
    </location>
</feature>
<evidence type="ECO:0008006" key="8">
    <source>
        <dbReference type="Google" id="ProtNLM"/>
    </source>
</evidence>
<feature type="transmembrane region" description="Helical" evidence="6">
    <location>
        <begin position="47"/>
        <end position="66"/>
    </location>
</feature>
<evidence type="ECO:0000256" key="2">
    <source>
        <dbReference type="ARBA" id="ARBA00022475"/>
    </source>
</evidence>
<feature type="transmembrane region" description="Helical" evidence="6">
    <location>
        <begin position="204"/>
        <end position="222"/>
    </location>
</feature>
<dbReference type="PANTHER" id="PTHR30482:SF10">
    <property type="entry name" value="HIGH-AFFINITY BRANCHED-CHAIN AMINO ACID TRANSPORT PROTEIN BRAE"/>
    <property type="match status" value="1"/>
</dbReference>
<proteinExistence type="predicted"/>
<dbReference type="InterPro" id="IPR043428">
    <property type="entry name" value="LivM-like"/>
</dbReference>
<keyword evidence="3 6" id="KW-0812">Transmembrane</keyword>
<accession>A0A381S3A4</accession>
<feature type="transmembrane region" description="Helical" evidence="6">
    <location>
        <begin position="14"/>
        <end position="35"/>
    </location>
</feature>
<dbReference type="EMBL" id="UINC01002617">
    <property type="protein sequence ID" value="SUZ98576.1"/>
    <property type="molecule type" value="Genomic_DNA"/>
</dbReference>